<dbReference type="SUPFAM" id="SSF140931">
    <property type="entry name" value="Fic-like"/>
    <property type="match status" value="1"/>
</dbReference>
<organism evidence="5 6">
    <name type="scientific">Candidatus Thiodictyon syntrophicum</name>
    <dbReference type="NCBI Taxonomy" id="1166950"/>
    <lineage>
        <taxon>Bacteria</taxon>
        <taxon>Pseudomonadati</taxon>
        <taxon>Pseudomonadota</taxon>
        <taxon>Gammaproteobacteria</taxon>
        <taxon>Chromatiales</taxon>
        <taxon>Chromatiaceae</taxon>
        <taxon>Thiodictyon</taxon>
    </lineage>
</organism>
<feature type="active site" evidence="1">
    <location>
        <position position="181"/>
    </location>
</feature>
<keyword evidence="2" id="KW-0547">Nucleotide-binding</keyword>
<evidence type="ECO:0000313" key="5">
    <source>
        <dbReference type="EMBL" id="AUB80911.1"/>
    </source>
</evidence>
<dbReference type="Proteomes" id="UP000232638">
    <property type="component" value="Chromosome"/>
</dbReference>
<sequence>MEPETWTDRINAWRAAPGAARARVRWERIPRNVAQSMAFEREAVPLRALEKWQAAQGGPDPARSNESLPNPSDRPSAVARQVLTLERRIEQARFDAHPLDDQLVRDLHRTICEPVAPHLAGWRRIAVAVGGHIAPDWPLVPTLMRDYGRDLAARIAAHGLAPTERLIETLAFAEGRLLAIHPFADYNGRVTRVFLRLLLRRLEFPPVRLAAGEDERGEYLAALGAADRSDWTALMGIWTRRIADAATTCEDIASPRNSAPSRPAPFGHEASLTPWSNCPR</sequence>
<evidence type="ECO:0000256" key="1">
    <source>
        <dbReference type="PIRSR" id="PIRSR640198-1"/>
    </source>
</evidence>
<dbReference type="RefSeq" id="WP_100918691.1">
    <property type="nucleotide sequence ID" value="NZ_CP020370.1"/>
</dbReference>
<dbReference type="AlphaFoldDB" id="A0A2K8U787"/>
<protein>
    <recommendedName>
        <fullName evidence="4">Fido domain-containing protein</fullName>
    </recommendedName>
</protein>
<dbReference type="Pfam" id="PF02661">
    <property type="entry name" value="Fic"/>
    <property type="match status" value="1"/>
</dbReference>
<dbReference type="PROSITE" id="PS51459">
    <property type="entry name" value="FIDO"/>
    <property type="match status" value="1"/>
</dbReference>
<dbReference type="GO" id="GO:0005524">
    <property type="term" value="F:ATP binding"/>
    <property type="evidence" value="ECO:0007669"/>
    <property type="project" value="UniProtKB-KW"/>
</dbReference>
<evidence type="ECO:0000256" key="2">
    <source>
        <dbReference type="PIRSR" id="PIRSR640198-2"/>
    </source>
</evidence>
<reference evidence="5 6" key="1">
    <citation type="submission" date="2017-03" db="EMBL/GenBank/DDBJ databases">
        <title>Complete genome sequence of Candidatus 'Thiodictyon syntrophicum' sp. nov. strain Cad16T, a photolithoautotroph purple sulfur bacterium isolated from an alpine meromictic lake.</title>
        <authorList>
            <person name="Luedin S.M."/>
            <person name="Pothier J.F."/>
            <person name="Danza F."/>
            <person name="Storelli N."/>
            <person name="Wittwer M."/>
            <person name="Tonolla M."/>
        </authorList>
    </citation>
    <scope>NUCLEOTIDE SEQUENCE [LARGE SCALE GENOMIC DNA]</scope>
    <source>
        <strain evidence="5 6">Cad16T</strain>
    </source>
</reference>
<dbReference type="PANTHER" id="PTHR13504:SF38">
    <property type="entry name" value="FIDO DOMAIN-CONTAINING PROTEIN"/>
    <property type="match status" value="1"/>
</dbReference>
<dbReference type="KEGG" id="tsy:THSYN_08075"/>
<feature type="binding site" evidence="2">
    <location>
        <begin position="129"/>
        <end position="132"/>
    </location>
    <ligand>
        <name>ATP</name>
        <dbReference type="ChEBI" id="CHEBI:30616"/>
    </ligand>
</feature>
<evidence type="ECO:0000313" key="6">
    <source>
        <dbReference type="Proteomes" id="UP000232638"/>
    </source>
</evidence>
<dbReference type="EMBL" id="CP020370">
    <property type="protein sequence ID" value="AUB80911.1"/>
    <property type="molecule type" value="Genomic_DNA"/>
</dbReference>
<feature type="compositionally biased region" description="Low complexity" evidence="3">
    <location>
        <begin position="254"/>
        <end position="265"/>
    </location>
</feature>
<dbReference type="Gene3D" id="1.10.3290.10">
    <property type="entry name" value="Fido-like domain"/>
    <property type="match status" value="1"/>
</dbReference>
<accession>A0A2K8U787</accession>
<gene>
    <name evidence="5" type="ORF">THSYN_08075</name>
</gene>
<evidence type="ECO:0000259" key="4">
    <source>
        <dbReference type="PROSITE" id="PS51459"/>
    </source>
</evidence>
<feature type="domain" description="Fido" evidence="4">
    <location>
        <begin position="99"/>
        <end position="241"/>
    </location>
</feature>
<keyword evidence="2" id="KW-0067">ATP-binding</keyword>
<name>A0A2K8U787_9GAMM</name>
<feature type="region of interest" description="Disordered" evidence="3">
    <location>
        <begin position="53"/>
        <end position="76"/>
    </location>
</feature>
<keyword evidence="6" id="KW-1185">Reference proteome</keyword>
<dbReference type="InterPro" id="IPR040198">
    <property type="entry name" value="Fido_containing"/>
</dbReference>
<proteinExistence type="predicted"/>
<dbReference type="InterPro" id="IPR036597">
    <property type="entry name" value="Fido-like_dom_sf"/>
</dbReference>
<evidence type="ECO:0000256" key="3">
    <source>
        <dbReference type="SAM" id="MobiDB-lite"/>
    </source>
</evidence>
<dbReference type="InterPro" id="IPR003812">
    <property type="entry name" value="Fido"/>
</dbReference>
<dbReference type="PANTHER" id="PTHR13504">
    <property type="entry name" value="FIDO DOMAIN-CONTAINING PROTEIN DDB_G0283145"/>
    <property type="match status" value="1"/>
</dbReference>
<feature type="region of interest" description="Disordered" evidence="3">
    <location>
        <begin position="253"/>
        <end position="280"/>
    </location>
</feature>
<feature type="binding site" evidence="2">
    <location>
        <begin position="185"/>
        <end position="192"/>
    </location>
    <ligand>
        <name>ATP</name>
        <dbReference type="ChEBI" id="CHEBI:30616"/>
    </ligand>
</feature>
<dbReference type="OrthoDB" id="9810236at2"/>